<dbReference type="Proteomes" id="UP001151760">
    <property type="component" value="Unassembled WGS sequence"/>
</dbReference>
<feature type="domain" description="Retroviral polymerase SH3-like" evidence="2">
    <location>
        <begin position="80"/>
        <end position="126"/>
    </location>
</feature>
<gene>
    <name evidence="3" type="ORF">Tco_0893972</name>
</gene>
<evidence type="ECO:0000259" key="1">
    <source>
        <dbReference type="Pfam" id="PF22936"/>
    </source>
</evidence>
<proteinExistence type="predicted"/>
<organism evidence="3 4">
    <name type="scientific">Tanacetum coccineum</name>
    <dbReference type="NCBI Taxonomy" id="301880"/>
    <lineage>
        <taxon>Eukaryota</taxon>
        <taxon>Viridiplantae</taxon>
        <taxon>Streptophyta</taxon>
        <taxon>Embryophyta</taxon>
        <taxon>Tracheophyta</taxon>
        <taxon>Spermatophyta</taxon>
        <taxon>Magnoliopsida</taxon>
        <taxon>eudicotyledons</taxon>
        <taxon>Gunneridae</taxon>
        <taxon>Pentapetalae</taxon>
        <taxon>asterids</taxon>
        <taxon>campanulids</taxon>
        <taxon>Asterales</taxon>
        <taxon>Asteraceae</taxon>
        <taxon>Asteroideae</taxon>
        <taxon>Anthemideae</taxon>
        <taxon>Anthemidinae</taxon>
        <taxon>Tanacetum</taxon>
    </lineage>
</organism>
<name>A0ABQ5CAT7_9ASTR</name>
<comment type="caution">
    <text evidence="3">The sequence shown here is derived from an EMBL/GenBank/DDBJ whole genome shotgun (WGS) entry which is preliminary data.</text>
</comment>
<evidence type="ECO:0000313" key="4">
    <source>
        <dbReference type="Proteomes" id="UP001151760"/>
    </source>
</evidence>
<dbReference type="EMBL" id="BQNB010014102">
    <property type="protein sequence ID" value="GJT24035.1"/>
    <property type="molecule type" value="Genomic_DNA"/>
</dbReference>
<accession>A0ABQ5CAT7</accession>
<reference evidence="3" key="2">
    <citation type="submission" date="2022-01" db="EMBL/GenBank/DDBJ databases">
        <authorList>
            <person name="Yamashiro T."/>
            <person name="Shiraishi A."/>
            <person name="Satake H."/>
            <person name="Nakayama K."/>
        </authorList>
    </citation>
    <scope>NUCLEOTIDE SEQUENCE</scope>
</reference>
<feature type="domain" description="Retrovirus-related Pol polyprotein from transposon TNT 1-94-like beta-barrel" evidence="1">
    <location>
        <begin position="23"/>
        <end position="72"/>
    </location>
</feature>
<protein>
    <submittedName>
        <fullName evidence="3">Retrovirus-related pol polyprotein from transposon TNT 1-94</fullName>
    </submittedName>
</protein>
<dbReference type="Pfam" id="PF22936">
    <property type="entry name" value="Pol_BBD"/>
    <property type="match status" value="1"/>
</dbReference>
<evidence type="ECO:0000313" key="3">
    <source>
        <dbReference type="EMBL" id="GJT24035.1"/>
    </source>
</evidence>
<keyword evidence="4" id="KW-1185">Reference proteome</keyword>
<dbReference type="InterPro" id="IPR054722">
    <property type="entry name" value="PolX-like_BBD"/>
</dbReference>
<dbReference type="Pfam" id="PF25597">
    <property type="entry name" value="SH3_retrovirus"/>
    <property type="match status" value="1"/>
</dbReference>
<sequence>MGTKTLNSCLLVGLPHDLQMDDWIVDNGCTKHMTGNRRSFITYKEYDDGHIVFGSNLKGKVIGGGNISHESTTITNVEHFDPKSYEGVFLGYSQTSKAYIVINKETIRIEESLNVTFDVSLPEPKSSPLIEDDRINEPIVQYPVRSLSLEVNVLELGYPKSVKEARGHLIEQVIGELNKRTLRSKTKQA</sequence>
<reference evidence="3" key="1">
    <citation type="journal article" date="2022" name="Int. J. Mol. Sci.">
        <title>Draft Genome of Tanacetum Coccineum: Genomic Comparison of Closely Related Tanacetum-Family Plants.</title>
        <authorList>
            <person name="Yamashiro T."/>
            <person name="Shiraishi A."/>
            <person name="Nakayama K."/>
            <person name="Satake H."/>
        </authorList>
    </citation>
    <scope>NUCLEOTIDE SEQUENCE</scope>
</reference>
<evidence type="ECO:0000259" key="2">
    <source>
        <dbReference type="Pfam" id="PF25597"/>
    </source>
</evidence>
<dbReference type="InterPro" id="IPR057670">
    <property type="entry name" value="SH3_retrovirus"/>
</dbReference>